<name>A0AAV6VPZ7_9ARAC</name>
<gene>
    <name evidence="1" type="ORF">JTE90_006930</name>
</gene>
<dbReference type="AlphaFoldDB" id="A0AAV6VPZ7"/>
<evidence type="ECO:0000313" key="2">
    <source>
        <dbReference type="Proteomes" id="UP000827092"/>
    </source>
</evidence>
<dbReference type="EMBL" id="JAFNEN010000043">
    <property type="protein sequence ID" value="KAG8198185.1"/>
    <property type="molecule type" value="Genomic_DNA"/>
</dbReference>
<accession>A0AAV6VPZ7</accession>
<evidence type="ECO:0000313" key="1">
    <source>
        <dbReference type="EMBL" id="KAG8198185.1"/>
    </source>
</evidence>
<reference evidence="1 2" key="1">
    <citation type="journal article" date="2022" name="Nat. Ecol. Evol.">
        <title>A masculinizing supergene underlies an exaggerated male reproductive morph in a spider.</title>
        <authorList>
            <person name="Hendrickx F."/>
            <person name="De Corte Z."/>
            <person name="Sonet G."/>
            <person name="Van Belleghem S.M."/>
            <person name="Kostlbacher S."/>
            <person name="Vangestel C."/>
        </authorList>
    </citation>
    <scope>NUCLEOTIDE SEQUENCE [LARGE SCALE GENOMIC DNA]</scope>
    <source>
        <strain evidence="1">W744_W776</strain>
    </source>
</reference>
<dbReference type="Proteomes" id="UP000827092">
    <property type="component" value="Unassembled WGS sequence"/>
</dbReference>
<sequence>MLHMHFMQRHVLTGDGTVTDTVSCHSQCALLQNFPVTVVGYTLGDDVIMTSFVDISQFLYCGLCCRQGLFTRGFLQLTGMKRRTL</sequence>
<comment type="caution">
    <text evidence="1">The sequence shown here is derived from an EMBL/GenBank/DDBJ whole genome shotgun (WGS) entry which is preliminary data.</text>
</comment>
<protein>
    <submittedName>
        <fullName evidence="1">Uncharacterized protein</fullName>
    </submittedName>
</protein>
<keyword evidence="2" id="KW-1185">Reference proteome</keyword>
<organism evidence="1 2">
    <name type="scientific">Oedothorax gibbosus</name>
    <dbReference type="NCBI Taxonomy" id="931172"/>
    <lineage>
        <taxon>Eukaryota</taxon>
        <taxon>Metazoa</taxon>
        <taxon>Ecdysozoa</taxon>
        <taxon>Arthropoda</taxon>
        <taxon>Chelicerata</taxon>
        <taxon>Arachnida</taxon>
        <taxon>Araneae</taxon>
        <taxon>Araneomorphae</taxon>
        <taxon>Entelegynae</taxon>
        <taxon>Araneoidea</taxon>
        <taxon>Linyphiidae</taxon>
        <taxon>Erigoninae</taxon>
        <taxon>Oedothorax</taxon>
    </lineage>
</organism>
<proteinExistence type="predicted"/>